<dbReference type="Pfam" id="PF03544">
    <property type="entry name" value="TonB_C"/>
    <property type="match status" value="3"/>
</dbReference>
<dbReference type="EMBL" id="BAABCV010000006">
    <property type="protein sequence ID" value="GAA4095449.1"/>
    <property type="molecule type" value="Genomic_DNA"/>
</dbReference>
<evidence type="ECO:0000313" key="11">
    <source>
        <dbReference type="EMBL" id="GAA4095449.1"/>
    </source>
</evidence>
<keyword evidence="3" id="KW-0813">Transport</keyword>
<feature type="domain" description="TonB C-terminal" evidence="10">
    <location>
        <begin position="511"/>
        <end position="607"/>
    </location>
</feature>
<sequence length="623" mass="69919">MLQNVRAQDSAKSDTLKYYFDINDIETSKEIADHSIFILPKSEKDGGLYPIIGYYKGGNVSLTAFLKTPALSNRFEGLATSYYPNGNKKRIVTYQDGEIIGEFTDFFSNGKRSRVSFFDKNEDGERQSNVTEFYMNGGFKEIYRYNAKTRKGISTKYFPNGNIYLIRDLFYAVANNYIECRDSTGTVLAKHGNGKLIVYTNDFKTAIKQIKLKDGEISGNWQPIVDSTAEARFDKTGPAEKLAPNMPYFNNADAALERTIVYRGARFNFVNFVEDNFEYPKEDLKNKIEGEVDLTMIVEKNGALTHIKIAHTISKALADEVTRVVQLSAPWGAGRSADGTPVRIQTSIGFKFVFKADTRGKMVPNVIVYVDSDISPVLVDSLYNRSDSTFFVGNVDIKPQFPGGIAEMRKFLSVSLRYPIEDIQQHREGKVYVQFVIEKDGHASNIHAISGPSETMKEAAEKVIKQFAGWIPGSINNKPVRVVFTLPINFKLTGTDTLVQVKVEHMPEFPGGLQAFVDFLGKNLHYPAAARDRGLSGRVYATFVVEKDGTLTDFKVFRSPGRILENEAIRVLKKSPKWQPGTQDGKPVRVSFTVPINFNLEEDAAGIMNPYHHDVVFEQALNN</sequence>
<comment type="similarity">
    <text evidence="2">Belongs to the TonB family.</text>
</comment>
<dbReference type="PANTHER" id="PTHR33446">
    <property type="entry name" value="PROTEIN TONB-RELATED"/>
    <property type="match status" value="1"/>
</dbReference>
<dbReference type="Gene3D" id="3.90.930.1">
    <property type="match status" value="1"/>
</dbReference>
<evidence type="ECO:0000256" key="8">
    <source>
        <dbReference type="ARBA" id="ARBA00022989"/>
    </source>
</evidence>
<name>A0ABP7WSM0_9SPHI</name>
<feature type="domain" description="TonB C-terminal" evidence="10">
    <location>
        <begin position="264"/>
        <end position="359"/>
    </location>
</feature>
<evidence type="ECO:0000256" key="4">
    <source>
        <dbReference type="ARBA" id="ARBA00022475"/>
    </source>
</evidence>
<protein>
    <recommendedName>
        <fullName evidence="10">TonB C-terminal domain-containing protein</fullName>
    </recommendedName>
</protein>
<organism evidence="11 12">
    <name type="scientific">Mucilaginibacter panaciglaebae</name>
    <dbReference type="NCBI Taxonomy" id="502331"/>
    <lineage>
        <taxon>Bacteria</taxon>
        <taxon>Pseudomonadati</taxon>
        <taxon>Bacteroidota</taxon>
        <taxon>Sphingobacteriia</taxon>
        <taxon>Sphingobacteriales</taxon>
        <taxon>Sphingobacteriaceae</taxon>
        <taxon>Mucilaginibacter</taxon>
    </lineage>
</organism>
<comment type="caution">
    <text evidence="11">The sequence shown here is derived from an EMBL/GenBank/DDBJ whole genome shotgun (WGS) entry which is preliminary data.</text>
</comment>
<dbReference type="InterPro" id="IPR051045">
    <property type="entry name" value="TonB-dependent_transducer"/>
</dbReference>
<feature type="domain" description="TonB C-terminal" evidence="10">
    <location>
        <begin position="403"/>
        <end position="499"/>
    </location>
</feature>
<dbReference type="PROSITE" id="PS52015">
    <property type="entry name" value="TONB_CTD"/>
    <property type="match status" value="3"/>
</dbReference>
<evidence type="ECO:0000313" key="12">
    <source>
        <dbReference type="Proteomes" id="UP001500841"/>
    </source>
</evidence>
<keyword evidence="9" id="KW-0472">Membrane</keyword>
<gene>
    <name evidence="11" type="ORF">GCM10022392_18080</name>
</gene>
<keyword evidence="5" id="KW-0997">Cell inner membrane</keyword>
<keyword evidence="8" id="KW-1133">Transmembrane helix</keyword>
<dbReference type="SUPFAM" id="SSF74653">
    <property type="entry name" value="TolA/TonB C-terminal domain"/>
    <property type="match status" value="3"/>
</dbReference>
<dbReference type="SUPFAM" id="SSF82185">
    <property type="entry name" value="Histone H3 K4-specific methyltransferase SET7/9 N-terminal domain"/>
    <property type="match status" value="1"/>
</dbReference>
<evidence type="ECO:0000259" key="10">
    <source>
        <dbReference type="PROSITE" id="PS52015"/>
    </source>
</evidence>
<keyword evidence="6" id="KW-0812">Transmembrane</keyword>
<accession>A0ABP7WSM0</accession>
<dbReference type="Gene3D" id="3.30.1150.10">
    <property type="match status" value="3"/>
</dbReference>
<evidence type="ECO:0000256" key="2">
    <source>
        <dbReference type="ARBA" id="ARBA00006555"/>
    </source>
</evidence>
<dbReference type="PANTHER" id="PTHR33446:SF2">
    <property type="entry name" value="PROTEIN TONB"/>
    <property type="match status" value="1"/>
</dbReference>
<dbReference type="Proteomes" id="UP001500841">
    <property type="component" value="Unassembled WGS sequence"/>
</dbReference>
<evidence type="ECO:0000256" key="5">
    <source>
        <dbReference type="ARBA" id="ARBA00022519"/>
    </source>
</evidence>
<reference evidence="12" key="1">
    <citation type="journal article" date="2019" name="Int. J. Syst. Evol. Microbiol.">
        <title>The Global Catalogue of Microorganisms (GCM) 10K type strain sequencing project: providing services to taxonomists for standard genome sequencing and annotation.</title>
        <authorList>
            <consortium name="The Broad Institute Genomics Platform"/>
            <consortium name="The Broad Institute Genome Sequencing Center for Infectious Disease"/>
            <person name="Wu L."/>
            <person name="Ma J."/>
        </authorList>
    </citation>
    <scope>NUCLEOTIDE SEQUENCE [LARGE SCALE GENOMIC DNA]</scope>
    <source>
        <strain evidence="12">JCM 17085</strain>
    </source>
</reference>
<evidence type="ECO:0000256" key="3">
    <source>
        <dbReference type="ARBA" id="ARBA00022448"/>
    </source>
</evidence>
<evidence type="ECO:0000256" key="9">
    <source>
        <dbReference type="ARBA" id="ARBA00023136"/>
    </source>
</evidence>
<dbReference type="InterPro" id="IPR037682">
    <property type="entry name" value="TonB_C"/>
</dbReference>
<evidence type="ECO:0000256" key="7">
    <source>
        <dbReference type="ARBA" id="ARBA00022927"/>
    </source>
</evidence>
<keyword evidence="4" id="KW-1003">Cell membrane</keyword>
<dbReference type="InterPro" id="IPR006260">
    <property type="entry name" value="TonB/TolA_C"/>
</dbReference>
<keyword evidence="7" id="KW-0653">Protein transport</keyword>
<proteinExistence type="inferred from homology"/>
<dbReference type="NCBIfam" id="TIGR01352">
    <property type="entry name" value="tonB_Cterm"/>
    <property type="match status" value="1"/>
</dbReference>
<evidence type="ECO:0000256" key="6">
    <source>
        <dbReference type="ARBA" id="ARBA00022692"/>
    </source>
</evidence>
<comment type="subcellular location">
    <subcellularLocation>
        <location evidence="1">Cell inner membrane</location>
        <topology evidence="1">Single-pass membrane protein</topology>
        <orientation evidence="1">Periplasmic side</orientation>
    </subcellularLocation>
</comment>
<evidence type="ECO:0000256" key="1">
    <source>
        <dbReference type="ARBA" id="ARBA00004383"/>
    </source>
</evidence>
<keyword evidence="12" id="KW-1185">Reference proteome</keyword>